<dbReference type="RefSeq" id="WP_104230990.1">
    <property type="nucleotide sequence ID" value="NZ_PSNW01000007.1"/>
</dbReference>
<evidence type="ECO:0000256" key="1">
    <source>
        <dbReference type="ARBA" id="ARBA00004571"/>
    </source>
</evidence>
<evidence type="ECO:0000313" key="8">
    <source>
        <dbReference type="EMBL" id="PPE73394.1"/>
    </source>
</evidence>
<keyword evidence="6" id="KW-0472">Membrane</keyword>
<comment type="similarity">
    <text evidence="2">Belongs to the OmpP1/FadL family.</text>
</comment>
<sequence>MFGESASPSPYWRRLALVAALSVPLPAIATNGYFAHGYSASQRALGGAGTALTEDALVSTINPAGLVWVGNRIDVNFSVFSPVRDYTAYERGENANIGIIAIDPATVKSDNDLFYIPGFAFSRRIDDFSSWGIAVYGNGGMNTEYQGNTAQFGQGFGLGPATFATQCQGTFGGGRPVEGRADPIGFCGNGKPAAAVDLIQLFIAPTYSFKVGERTSIGISPLIAGQRFRADGLGAFAPFSNSPDKVTGNGYDISYGYGGRIGFLTGVIPGVGIGASYQTRVRMTELEKYEGLFAEQGDFDIPSSWNVGLSLHPTDNLRLVFDYQRINFSEVASVGNPLDPNRFVNDCALPRLLNGIIPIVGSDAPSSACLGADHGPGFGWQDVQVYKFGVQYKFAAFKFRAGYSINDGQPIPSDEVLFNILAPAVIEKHYTAGLSYQYSKSIGFDLSAMYAPSNPVRGKNPLSNVEANLVQILAGGAAGGSPALENAFDVDPEDQDISLDMHQWEITLGFSYRF</sequence>
<dbReference type="EMBL" id="PSNW01000007">
    <property type="protein sequence ID" value="PPE73394.1"/>
    <property type="molecule type" value="Genomic_DNA"/>
</dbReference>
<dbReference type="Proteomes" id="UP000238220">
    <property type="component" value="Unassembled WGS sequence"/>
</dbReference>
<comment type="caution">
    <text evidence="8">The sequence shown here is derived from an EMBL/GenBank/DDBJ whole genome shotgun (WGS) entry which is preliminary data.</text>
</comment>
<name>A0A2S5TEH3_9GAMM</name>
<dbReference type="Pfam" id="PF03349">
    <property type="entry name" value="Toluene_X"/>
    <property type="match status" value="1"/>
</dbReference>
<evidence type="ECO:0000256" key="2">
    <source>
        <dbReference type="ARBA" id="ARBA00008163"/>
    </source>
</evidence>
<evidence type="ECO:0000256" key="3">
    <source>
        <dbReference type="ARBA" id="ARBA00022452"/>
    </source>
</evidence>
<dbReference type="SUPFAM" id="SSF56935">
    <property type="entry name" value="Porins"/>
    <property type="match status" value="1"/>
</dbReference>
<evidence type="ECO:0000256" key="5">
    <source>
        <dbReference type="ARBA" id="ARBA00022729"/>
    </source>
</evidence>
<organism evidence="8 9">
    <name type="scientific">Solimonas fluminis</name>
    <dbReference type="NCBI Taxonomy" id="2086571"/>
    <lineage>
        <taxon>Bacteria</taxon>
        <taxon>Pseudomonadati</taxon>
        <taxon>Pseudomonadota</taxon>
        <taxon>Gammaproteobacteria</taxon>
        <taxon>Nevskiales</taxon>
        <taxon>Nevskiaceae</taxon>
        <taxon>Solimonas</taxon>
    </lineage>
</organism>
<dbReference type="GO" id="GO:0015483">
    <property type="term" value="F:long-chain fatty acid transporting porin activity"/>
    <property type="evidence" value="ECO:0007669"/>
    <property type="project" value="TreeGrafter"/>
</dbReference>
<evidence type="ECO:0008006" key="10">
    <source>
        <dbReference type="Google" id="ProtNLM"/>
    </source>
</evidence>
<evidence type="ECO:0000256" key="4">
    <source>
        <dbReference type="ARBA" id="ARBA00022692"/>
    </source>
</evidence>
<keyword evidence="4" id="KW-0812">Transmembrane</keyword>
<comment type="subcellular location">
    <subcellularLocation>
        <location evidence="1">Cell outer membrane</location>
        <topology evidence="1">Multi-pass membrane protein</topology>
    </subcellularLocation>
</comment>
<dbReference type="AlphaFoldDB" id="A0A2S5TEH3"/>
<evidence type="ECO:0000313" key="9">
    <source>
        <dbReference type="Proteomes" id="UP000238220"/>
    </source>
</evidence>
<dbReference type="GO" id="GO:0009279">
    <property type="term" value="C:cell outer membrane"/>
    <property type="evidence" value="ECO:0007669"/>
    <property type="project" value="UniProtKB-SubCell"/>
</dbReference>
<keyword evidence="3" id="KW-1134">Transmembrane beta strand</keyword>
<reference evidence="8 9" key="1">
    <citation type="submission" date="2018-02" db="EMBL/GenBank/DDBJ databases">
        <title>Genome sequencing of Solimonas sp. HR-BB.</title>
        <authorList>
            <person name="Lee Y."/>
            <person name="Jeon C.O."/>
        </authorList>
    </citation>
    <scope>NUCLEOTIDE SEQUENCE [LARGE SCALE GENOMIC DNA]</scope>
    <source>
        <strain evidence="8 9">HR-BB</strain>
    </source>
</reference>
<dbReference type="PANTHER" id="PTHR35093:SF8">
    <property type="entry name" value="OUTER MEMBRANE PROTEIN NMB0088-RELATED"/>
    <property type="match status" value="1"/>
</dbReference>
<evidence type="ECO:0000256" key="7">
    <source>
        <dbReference type="ARBA" id="ARBA00023237"/>
    </source>
</evidence>
<dbReference type="OrthoDB" id="19849at2"/>
<proteinExistence type="inferred from homology"/>
<keyword evidence="7" id="KW-0998">Cell outer membrane</keyword>
<protein>
    <recommendedName>
        <fullName evidence="10">Long-chain fatty acid transporter</fullName>
    </recommendedName>
</protein>
<dbReference type="InterPro" id="IPR005017">
    <property type="entry name" value="OMPP1/FadL/TodX"/>
</dbReference>
<accession>A0A2S5TEH3</accession>
<keyword evidence="9" id="KW-1185">Reference proteome</keyword>
<keyword evidence="5" id="KW-0732">Signal</keyword>
<gene>
    <name evidence="8" type="ORF">C3942_14095</name>
</gene>
<evidence type="ECO:0000256" key="6">
    <source>
        <dbReference type="ARBA" id="ARBA00023136"/>
    </source>
</evidence>
<dbReference type="PANTHER" id="PTHR35093">
    <property type="entry name" value="OUTER MEMBRANE PROTEIN NMB0088-RELATED"/>
    <property type="match status" value="1"/>
</dbReference>
<dbReference type="Gene3D" id="2.40.160.60">
    <property type="entry name" value="Outer membrane protein transport protein (OMPP1/FadL/TodX)"/>
    <property type="match status" value="1"/>
</dbReference>